<gene>
    <name evidence="2" type="ORF">SAMN05660859_3618</name>
</gene>
<dbReference type="PANTHER" id="PTHR30383:SF24">
    <property type="entry name" value="THIOESTERASE 1_PROTEASE 1_LYSOPHOSPHOLIPASE L1"/>
    <property type="match status" value="1"/>
</dbReference>
<feature type="domain" description="SGNH hydrolase-type esterase" evidence="1">
    <location>
        <begin position="35"/>
        <end position="195"/>
    </location>
</feature>
<dbReference type="Pfam" id="PF13472">
    <property type="entry name" value="Lipase_GDSL_2"/>
    <property type="match status" value="1"/>
</dbReference>
<dbReference type="InterPro" id="IPR051532">
    <property type="entry name" value="Ester_Hydrolysis_Enzymes"/>
</dbReference>
<organism evidence="2 3">
    <name type="scientific">Ancylobacter rudongensis</name>
    <dbReference type="NCBI Taxonomy" id="177413"/>
    <lineage>
        <taxon>Bacteria</taxon>
        <taxon>Pseudomonadati</taxon>
        <taxon>Pseudomonadota</taxon>
        <taxon>Alphaproteobacteria</taxon>
        <taxon>Hyphomicrobiales</taxon>
        <taxon>Xanthobacteraceae</taxon>
        <taxon>Ancylobacter</taxon>
    </lineage>
</organism>
<proteinExistence type="predicted"/>
<dbReference type="InterPro" id="IPR008265">
    <property type="entry name" value="Lipase_GDSL_AS"/>
</dbReference>
<protein>
    <submittedName>
        <fullName evidence="2">Acyl-CoA thioesterase-1</fullName>
    </submittedName>
</protein>
<dbReference type="GO" id="GO:0004622">
    <property type="term" value="F:phosphatidylcholine lysophospholipase activity"/>
    <property type="evidence" value="ECO:0007669"/>
    <property type="project" value="TreeGrafter"/>
</dbReference>
<name>A0A1G4UC04_9HYPH</name>
<dbReference type="SUPFAM" id="SSF52266">
    <property type="entry name" value="SGNH hydrolase"/>
    <property type="match status" value="1"/>
</dbReference>
<evidence type="ECO:0000259" key="1">
    <source>
        <dbReference type="Pfam" id="PF13472"/>
    </source>
</evidence>
<dbReference type="CDD" id="cd01822">
    <property type="entry name" value="Lysophospholipase_L1_like"/>
    <property type="match status" value="1"/>
</dbReference>
<accession>A0A1G4UC04</accession>
<sequence>MSRLLHRLFALCGLVLVGGAGLATPVLAEPLRIVAFGDSLAAGYGLPASQAFPVRLQAALRAKGHEVVIENAGVSGDTTSAGLARLDWSIPEGTDGVILELGANDALRGLDPAIPEKSLDAILARLKARGIPVLLAGMQAPPNLGAAYQKRFDGLYARLAQKYGVPLYPFFLDGVAGNTAMNQSDGVHPTAAGVEIIVERMLPAVEAFLATLKAGAPAAGGGGPASGGPNPG</sequence>
<dbReference type="PROSITE" id="PS01098">
    <property type="entry name" value="LIPASE_GDSL_SER"/>
    <property type="match status" value="1"/>
</dbReference>
<dbReference type="AlphaFoldDB" id="A0A1G4UC04"/>
<dbReference type="GO" id="GO:0006629">
    <property type="term" value="P:lipid metabolic process"/>
    <property type="evidence" value="ECO:0007669"/>
    <property type="project" value="InterPro"/>
</dbReference>
<dbReference type="EMBL" id="FMTP01000006">
    <property type="protein sequence ID" value="SCW90485.1"/>
    <property type="molecule type" value="Genomic_DNA"/>
</dbReference>
<dbReference type="STRING" id="177413.SAMN05660859_3618"/>
<reference evidence="3" key="1">
    <citation type="submission" date="2016-10" db="EMBL/GenBank/DDBJ databases">
        <authorList>
            <person name="Varghese N."/>
            <person name="Submissions S."/>
        </authorList>
    </citation>
    <scope>NUCLEOTIDE SEQUENCE [LARGE SCALE GENOMIC DNA]</scope>
    <source>
        <strain evidence="3">CGMCC 1.1761</strain>
    </source>
</reference>
<dbReference type="Proteomes" id="UP000198889">
    <property type="component" value="Unassembled WGS sequence"/>
</dbReference>
<dbReference type="InterPro" id="IPR013830">
    <property type="entry name" value="SGNH_hydro"/>
</dbReference>
<evidence type="ECO:0000313" key="3">
    <source>
        <dbReference type="Proteomes" id="UP000198889"/>
    </source>
</evidence>
<dbReference type="PANTHER" id="PTHR30383">
    <property type="entry name" value="THIOESTERASE 1/PROTEASE 1/LYSOPHOSPHOLIPASE L1"/>
    <property type="match status" value="1"/>
</dbReference>
<dbReference type="InterPro" id="IPR036514">
    <property type="entry name" value="SGNH_hydro_sf"/>
</dbReference>
<keyword evidence="3" id="KW-1185">Reference proteome</keyword>
<dbReference type="Gene3D" id="3.40.50.1110">
    <property type="entry name" value="SGNH hydrolase"/>
    <property type="match status" value="1"/>
</dbReference>
<evidence type="ECO:0000313" key="2">
    <source>
        <dbReference type="EMBL" id="SCW90485.1"/>
    </source>
</evidence>